<protein>
    <submittedName>
        <fullName evidence="5">Endo-beta-N-acetylglucosaminidase D</fullName>
    </submittedName>
</protein>
<dbReference type="SUPFAM" id="SSF49785">
    <property type="entry name" value="Galactose-binding domain-like"/>
    <property type="match status" value="1"/>
</dbReference>
<proteinExistence type="predicted"/>
<dbReference type="EMBL" id="FNGW01000004">
    <property type="protein sequence ID" value="SDL92202.1"/>
    <property type="molecule type" value="Genomic_DNA"/>
</dbReference>
<dbReference type="InterPro" id="IPR008979">
    <property type="entry name" value="Galactose-bd-like_sf"/>
</dbReference>
<evidence type="ECO:0000256" key="1">
    <source>
        <dbReference type="ARBA" id="ARBA00023295"/>
    </source>
</evidence>
<dbReference type="InterPro" id="IPR005201">
    <property type="entry name" value="TIM_ENGase"/>
</dbReference>
<dbReference type="PANTHER" id="PTHR13246">
    <property type="entry name" value="ENDO BETA N-ACETYLGLUCOSAMINIDASE"/>
    <property type="match status" value="1"/>
</dbReference>
<dbReference type="CDD" id="cd06547">
    <property type="entry name" value="GH85_ENGase"/>
    <property type="match status" value="1"/>
</dbReference>
<feature type="domain" description="F5/8 type C" evidence="4">
    <location>
        <begin position="777"/>
        <end position="921"/>
    </location>
</feature>
<feature type="coiled-coil region" evidence="2">
    <location>
        <begin position="928"/>
        <end position="955"/>
    </location>
</feature>
<evidence type="ECO:0000256" key="2">
    <source>
        <dbReference type="SAM" id="Coils"/>
    </source>
</evidence>
<dbReference type="InterPro" id="IPR035986">
    <property type="entry name" value="PKD_dom_sf"/>
</dbReference>
<keyword evidence="1" id="KW-0326">Glycosidase</keyword>
<feature type="chain" id="PRO_5011621145" evidence="3">
    <location>
        <begin position="27"/>
        <end position="1007"/>
    </location>
</feature>
<dbReference type="Pfam" id="PF00754">
    <property type="entry name" value="F5_F8_type_C"/>
    <property type="match status" value="1"/>
</dbReference>
<evidence type="ECO:0000313" key="6">
    <source>
        <dbReference type="Proteomes" id="UP000199068"/>
    </source>
</evidence>
<gene>
    <name evidence="5" type="ORF">SAMN04515677_104160</name>
</gene>
<dbReference type="GO" id="GO:0005829">
    <property type="term" value="C:cytosol"/>
    <property type="evidence" value="ECO:0007669"/>
    <property type="project" value="UniProtKB-SubCell"/>
</dbReference>
<dbReference type="InterPro" id="IPR000421">
    <property type="entry name" value="FA58C"/>
</dbReference>
<keyword evidence="1" id="KW-0378">Hydrolase</keyword>
<dbReference type="Gene3D" id="2.60.40.10">
    <property type="entry name" value="Immunoglobulins"/>
    <property type="match status" value="2"/>
</dbReference>
<dbReference type="InterPro" id="IPR032979">
    <property type="entry name" value="ENGase"/>
</dbReference>
<dbReference type="STRING" id="1121325.SAMN04515677_104160"/>
<evidence type="ECO:0000313" key="5">
    <source>
        <dbReference type="EMBL" id="SDL92202.1"/>
    </source>
</evidence>
<dbReference type="SUPFAM" id="SSF49299">
    <property type="entry name" value="PKD domain"/>
    <property type="match status" value="1"/>
</dbReference>
<dbReference type="RefSeq" id="WP_092725505.1">
    <property type="nucleotide sequence ID" value="NZ_FNGW01000004.1"/>
</dbReference>
<accession>A0A1G9NZZ9</accession>
<evidence type="ECO:0000259" key="4">
    <source>
        <dbReference type="PROSITE" id="PS50022"/>
    </source>
</evidence>
<dbReference type="Gene3D" id="3.20.20.80">
    <property type="entry name" value="Glycosidases"/>
    <property type="match status" value="1"/>
</dbReference>
<evidence type="ECO:0000256" key="3">
    <source>
        <dbReference type="SAM" id="SignalP"/>
    </source>
</evidence>
<dbReference type="PROSITE" id="PS50022">
    <property type="entry name" value="FA58C_3"/>
    <property type="match status" value="1"/>
</dbReference>
<dbReference type="InterPro" id="IPR013783">
    <property type="entry name" value="Ig-like_fold"/>
</dbReference>
<dbReference type="InterPro" id="IPR054110">
    <property type="entry name" value="EndoD-like_D2"/>
</dbReference>
<organism evidence="5 6">
    <name type="scientific">Romboutsia lituseburensis DSM 797</name>
    <dbReference type="NCBI Taxonomy" id="1121325"/>
    <lineage>
        <taxon>Bacteria</taxon>
        <taxon>Bacillati</taxon>
        <taxon>Bacillota</taxon>
        <taxon>Clostridia</taxon>
        <taxon>Peptostreptococcales</taxon>
        <taxon>Peptostreptococcaceae</taxon>
        <taxon>Romboutsia</taxon>
    </lineage>
</organism>
<name>A0A1G9NZZ9_9FIRM</name>
<dbReference type="Gene3D" id="2.60.120.260">
    <property type="entry name" value="Galactose-binding domain-like"/>
    <property type="match status" value="2"/>
</dbReference>
<feature type="signal peptide" evidence="3">
    <location>
        <begin position="1"/>
        <end position="26"/>
    </location>
</feature>
<dbReference type="Proteomes" id="UP000199068">
    <property type="component" value="Unassembled WGS sequence"/>
</dbReference>
<dbReference type="SMART" id="SM00089">
    <property type="entry name" value="PKD"/>
    <property type="match status" value="1"/>
</dbReference>
<dbReference type="AlphaFoldDB" id="A0A1G9NZZ9"/>
<dbReference type="PANTHER" id="PTHR13246:SF1">
    <property type="entry name" value="CYTOSOLIC ENDO-BETA-N-ACETYLGLUCOSAMINIDASE"/>
    <property type="match status" value="1"/>
</dbReference>
<dbReference type="GO" id="GO:0033925">
    <property type="term" value="F:mannosyl-glycoprotein endo-beta-N-acetylglucosaminidase activity"/>
    <property type="evidence" value="ECO:0007669"/>
    <property type="project" value="InterPro"/>
</dbReference>
<keyword evidence="2" id="KW-0175">Coiled coil</keyword>
<keyword evidence="6" id="KW-1185">Reference proteome</keyword>
<dbReference type="Pfam" id="PF21910">
    <property type="entry name" value="GH85_C"/>
    <property type="match status" value="1"/>
</dbReference>
<dbReference type="Pfam" id="PF03644">
    <property type="entry name" value="Glyco_hydro_85"/>
    <property type="match status" value="1"/>
</dbReference>
<reference evidence="5 6" key="1">
    <citation type="submission" date="2016-10" db="EMBL/GenBank/DDBJ databases">
        <authorList>
            <person name="de Groot N.N."/>
        </authorList>
    </citation>
    <scope>NUCLEOTIDE SEQUENCE [LARGE SCALE GENOMIC DNA]</scope>
    <source>
        <strain evidence="5 6">DSM 797</strain>
    </source>
</reference>
<sequence length="1007" mass="113695">MKHRKILSSAIAAMLIFSAVPNTSYAILESDIATQEKNGQPFSSYWYPNELLKWSPNTDKDAKFNVGTVPLKERTDGEKQKKSQSDEAKVISLAIANKTTSATPSQGKDQFDGYNFSYWQYVDTLVAWGGSSGEGLILSPSADLIDAAHTNGVPVLGTVFFPPLEYGGRYEWMEEFLQKNDDGTFPMADKLVEVAKYYNFDGWFINQETGDRETLKPELGKSMKEFLAYLQKIKPDNMEIIWYDSMIDDGRVFWQNRLNDYNKNFLGTNKKPLSDGMFLNFWWTNEKYSAVDPANTQNRIPYTVTGKELNESAKIAKKMKRSPYDLYAGVDVQAEGYNTKIKWDYLFPEGKNANTSLGLYCPSWTFDSAKDFDEFLEKENRFWVNENGDPRENSEEDWKGISNYIVEKSPVTSLPFVTNFSMGNGKFFNVNGNTVSSDEWNHRGMMDVMPTYRWIIDNKKNNISADVDYTESYYGGNSIALRGKIEKGGKSTIKLYASELNLTSDTDISLKYKTNNDKAKLKLELVINDKKHTVSLDTKKNGEWINAKTSLSKYEGKELEEISLVVEGNAKSNKFKLNLGEMSITDGNRGNKVSKVSNLKVEDFKVIDNYYGNVRLTWDKGSEDVSHYEIYMEDGNGNKELVGATPTNAFYINDIERQLTIDTKTSFIVRPVSKTNKSELQNESKITVEWPELEAPKADFEVSAPIVAPGESITLTDKSLAENKVKWKIEGLHKNEELEGENVTVKFDKPGVYTVTQISSNPAGETINKKEDFIVVSSQAKGGLKNLALNKDAVSNTQVNDNEAAKFAFDGKLNSKWCAFGEKGNWIEVDLGKEMTIKELRMNHAQAGGEAASMNTSEYTVEVSKDKKVWKDIKDIKGNTNAVSKDDLGYELARYVRVKINKSEQGTGGATRIYEIEVLGLDSEKITVLDNKQALIQLNSTIENIENEYKNLGKVDKEFEAILEQSKNVVNMVEVEKEEILKVESNLKDAFSKLKQTKIDTYNEQLS</sequence>
<dbReference type="InterPro" id="IPR022409">
    <property type="entry name" value="PKD/Chitinase_dom"/>
</dbReference>
<keyword evidence="3" id="KW-0732">Signal</keyword>